<organism evidence="4 5">
    <name type="scientific">Mycena chlorophos</name>
    <name type="common">Agaric fungus</name>
    <name type="synonym">Agaricus chlorophos</name>
    <dbReference type="NCBI Taxonomy" id="658473"/>
    <lineage>
        <taxon>Eukaryota</taxon>
        <taxon>Fungi</taxon>
        <taxon>Dikarya</taxon>
        <taxon>Basidiomycota</taxon>
        <taxon>Agaricomycotina</taxon>
        <taxon>Agaricomycetes</taxon>
        <taxon>Agaricomycetidae</taxon>
        <taxon>Agaricales</taxon>
        <taxon>Marasmiineae</taxon>
        <taxon>Mycenaceae</taxon>
        <taxon>Mycena</taxon>
    </lineage>
</organism>
<feature type="transmembrane region" description="Helical" evidence="2">
    <location>
        <begin position="353"/>
        <end position="378"/>
    </location>
</feature>
<name>A0A8H6SV20_MYCCL</name>
<evidence type="ECO:0000313" key="5">
    <source>
        <dbReference type="Proteomes" id="UP000613580"/>
    </source>
</evidence>
<dbReference type="EMBL" id="JACAZE010000011">
    <property type="protein sequence ID" value="KAF7304450.1"/>
    <property type="molecule type" value="Genomic_DNA"/>
</dbReference>
<dbReference type="InterPro" id="IPR036047">
    <property type="entry name" value="F-box-like_dom_sf"/>
</dbReference>
<dbReference type="CDD" id="cd09917">
    <property type="entry name" value="F-box_SF"/>
    <property type="match status" value="1"/>
</dbReference>
<dbReference type="OrthoDB" id="10684800at2759"/>
<dbReference type="Proteomes" id="UP000613580">
    <property type="component" value="Unassembled WGS sequence"/>
</dbReference>
<accession>A0A8H6SV20</accession>
<keyword evidence="5" id="KW-1185">Reference proteome</keyword>
<feature type="region of interest" description="Disordered" evidence="1">
    <location>
        <begin position="635"/>
        <end position="676"/>
    </location>
</feature>
<evidence type="ECO:0000256" key="1">
    <source>
        <dbReference type="SAM" id="MobiDB-lite"/>
    </source>
</evidence>
<keyword evidence="2" id="KW-0472">Membrane</keyword>
<gene>
    <name evidence="4" type="ORF">HMN09_00847200</name>
</gene>
<evidence type="ECO:0000256" key="2">
    <source>
        <dbReference type="SAM" id="Phobius"/>
    </source>
</evidence>
<feature type="region of interest" description="Disordered" evidence="1">
    <location>
        <begin position="589"/>
        <end position="621"/>
    </location>
</feature>
<evidence type="ECO:0000259" key="3">
    <source>
        <dbReference type="PROSITE" id="PS50181"/>
    </source>
</evidence>
<comment type="caution">
    <text evidence="4">The sequence shown here is derived from an EMBL/GenBank/DDBJ whole genome shotgun (WGS) entry which is preliminary data.</text>
</comment>
<feature type="compositionally biased region" description="Low complexity" evidence="1">
    <location>
        <begin position="602"/>
        <end position="621"/>
    </location>
</feature>
<reference evidence="4" key="1">
    <citation type="submission" date="2020-05" db="EMBL/GenBank/DDBJ databases">
        <title>Mycena genomes resolve the evolution of fungal bioluminescence.</title>
        <authorList>
            <person name="Tsai I.J."/>
        </authorList>
    </citation>
    <scope>NUCLEOTIDE SEQUENCE</scope>
    <source>
        <strain evidence="4">110903Hualien_Pintung</strain>
    </source>
</reference>
<dbReference type="AlphaFoldDB" id="A0A8H6SV20"/>
<dbReference type="InterPro" id="IPR001810">
    <property type="entry name" value="F-box_dom"/>
</dbReference>
<evidence type="ECO:0000313" key="4">
    <source>
        <dbReference type="EMBL" id="KAF7304450.1"/>
    </source>
</evidence>
<protein>
    <recommendedName>
        <fullName evidence="3">F-box domain-containing protein</fullName>
    </recommendedName>
</protein>
<dbReference type="SUPFAM" id="SSF81383">
    <property type="entry name" value="F-box domain"/>
    <property type="match status" value="1"/>
</dbReference>
<keyword evidence="2" id="KW-1133">Transmembrane helix</keyword>
<feature type="compositionally biased region" description="Low complexity" evidence="1">
    <location>
        <begin position="783"/>
        <end position="803"/>
    </location>
</feature>
<proteinExistence type="predicted"/>
<feature type="domain" description="F-box" evidence="3">
    <location>
        <begin position="4"/>
        <end position="51"/>
    </location>
</feature>
<feature type="transmembrane region" description="Helical" evidence="2">
    <location>
        <begin position="56"/>
        <end position="75"/>
    </location>
</feature>
<keyword evidence="2" id="KW-0812">Transmembrane</keyword>
<dbReference type="PROSITE" id="PS50181">
    <property type="entry name" value="FBOX"/>
    <property type="match status" value="1"/>
</dbReference>
<feature type="region of interest" description="Disordered" evidence="1">
    <location>
        <begin position="783"/>
        <end position="809"/>
    </location>
</feature>
<dbReference type="Pfam" id="PF00646">
    <property type="entry name" value="F-box"/>
    <property type="match status" value="1"/>
</dbReference>
<sequence>MMSKSKTPLLPEELLHEILTYVSDADLLALATLSTHIHALVLTLHLRRHRVSPADLAAGVIPLGTLGIIGTIHVLRMGARAGLLVPPIDVINVRFHFSLNNRTQRDENIVRQITALSKLPQDLLGIKHISLQFTPHRLPSPALASIDTESLLYSLLRDRVTRPVVLISPLSCSIVRPRRPRNALGLFRTKKVQEPDLRSALYVLAVLRGAASCIPAIDIDASPQDSPVGSIVLIRKTSIERMTIVGNTLDARFRTRELGAVLALTSLPNLKSFRIEGIGVAENALMGFLSRHPQTLRLPPPRCFAWTSGMPVRGQLFLWTAACLSRAYAAPLAEQRSRWEVRNLVSRSGSVSIGPIVAIVVGGFMLLLFVACCLFHPFRRAPHVAQRRHSTSSDPLVLRLSESTGMPPMIESTVSQPVFLPSSYAHAPERQRLTDRSRGPNFGLAIPRRLSLSSRNRRRFVKTPPTVFEIAEDVDAELPWEKRNEGVEQECASAGWPSPTRPWAEQRIPSVLRPGRWHPATPTQVANPTIPHAAEPRFRRRPLSYPAPAAIRQGVRAGPLRLHRAAPSPAAKDAEDLLTGRFAADDTSSSIISLPLPPYTPSPSDESQAAPAPPSSIQAQQPSLELPVSCIGPFMLTSPSPPIQTQRPPSDSHLPAPNRTQCPSGSPVLRGPRAPVRNSLRVPVPPVQIVISPSTVFDLELLLPRALQRDLTASSEGSDTASSLTEMSFVSQSVREHDPPDADMVSAATFGGGTASVSQSQSRAAVFTTGGLDIETMTISSFAPSASASSSRSSGSAGTFGRGLDSDLVPNNGRDATSIISGTPSSLDVNVLTGQGW</sequence>